<dbReference type="Proteomes" id="UP000520513">
    <property type="component" value="Unassembled WGS sequence"/>
</dbReference>
<protein>
    <recommendedName>
        <fullName evidence="5">CHAT domain-containing protein</fullName>
    </recommendedName>
</protein>
<accession>A0A7X1AHU6</accession>
<dbReference type="EMBL" id="JAAXCY010000001">
    <property type="protein sequence ID" value="MBC2404570.1"/>
    <property type="molecule type" value="Genomic_DNA"/>
</dbReference>
<proteinExistence type="predicted"/>
<sequence>MPKIRIVIIESPNPIDLFDGRSEAKALKATCNLMGHQAISFFAKSKADFKSIINYLASSDSSHAERYPSLPLFLHISSHGNSGCVAFGNDVVKWDELIENLLPLLGNSSYEGKLALSISACGSGDNSLSIHAKHALGRSAKVKMPSYIFSILGDTVHWDDALIGWSLLYHKISQVGIKDRNGIIDAMRKIQACTNVKFSYRRWCENKKKFLRGPPRKGG</sequence>
<evidence type="ECO:0008006" key="5">
    <source>
        <dbReference type="Google" id="ProtNLM"/>
    </source>
</evidence>
<organism evidence="2 3">
    <name type="scientific">Pseudomonas cremoris</name>
    <dbReference type="NCBI Taxonomy" id="2724178"/>
    <lineage>
        <taxon>Bacteria</taxon>
        <taxon>Pseudomonadati</taxon>
        <taxon>Pseudomonadota</taxon>
        <taxon>Gammaproteobacteria</taxon>
        <taxon>Pseudomonadales</taxon>
        <taxon>Pseudomonadaceae</taxon>
        <taxon>Pseudomonas</taxon>
    </lineage>
</organism>
<keyword evidence="4" id="KW-1185">Reference proteome</keyword>
<evidence type="ECO:0000313" key="3">
    <source>
        <dbReference type="Proteomes" id="UP000520513"/>
    </source>
</evidence>
<comment type="caution">
    <text evidence="2">The sequence shown here is derived from an EMBL/GenBank/DDBJ whole genome shotgun (WGS) entry which is preliminary data.</text>
</comment>
<dbReference type="EMBL" id="JAAXCZ010000001">
    <property type="protein sequence ID" value="MBC2379825.1"/>
    <property type="molecule type" value="Genomic_DNA"/>
</dbReference>
<dbReference type="AlphaFoldDB" id="A0A7X1AHU6"/>
<gene>
    <name evidence="1" type="ORF">HF209_02595</name>
    <name evidence="2" type="ORF">HF257_01030</name>
</gene>
<reference evidence="3 4" key="1">
    <citation type="submission" date="2020-04" db="EMBL/GenBank/DDBJ databases">
        <title>Pseudomonas crami sp. nov., a novel proteolytic bacterial species isolated from cream.</title>
        <authorList>
            <person name="Hofmann K."/>
            <person name="Woller A."/>
            <person name="Huptas C."/>
            <person name="Wenning M."/>
            <person name="Scherer S."/>
            <person name="Doll E.V."/>
        </authorList>
    </citation>
    <scope>NUCLEOTIDE SEQUENCE [LARGE SCALE GENOMIC DNA]</scope>
    <source>
        <strain evidence="1 4">WS 5096</strain>
        <strain evidence="2 3">WS 5106</strain>
    </source>
</reference>
<evidence type="ECO:0000313" key="4">
    <source>
        <dbReference type="Proteomes" id="UP000534677"/>
    </source>
</evidence>
<name>A0A7X1AHU6_9PSED</name>
<dbReference type="RefSeq" id="WP_185703978.1">
    <property type="nucleotide sequence ID" value="NZ_JAAXCY010000001.1"/>
</dbReference>
<dbReference type="Proteomes" id="UP000534677">
    <property type="component" value="Unassembled WGS sequence"/>
</dbReference>
<evidence type="ECO:0000313" key="1">
    <source>
        <dbReference type="EMBL" id="MBC2379825.1"/>
    </source>
</evidence>
<evidence type="ECO:0000313" key="2">
    <source>
        <dbReference type="EMBL" id="MBC2404570.1"/>
    </source>
</evidence>